<accession>A0A9P5GWG1</accession>
<feature type="compositionally biased region" description="Low complexity" evidence="1">
    <location>
        <begin position="174"/>
        <end position="186"/>
    </location>
</feature>
<evidence type="ECO:0000313" key="3">
    <source>
        <dbReference type="Proteomes" id="UP000722485"/>
    </source>
</evidence>
<feature type="region of interest" description="Disordered" evidence="1">
    <location>
        <begin position="30"/>
        <end position="49"/>
    </location>
</feature>
<dbReference type="EMBL" id="JAANBB010000475">
    <property type="protein sequence ID" value="KAF7541998.1"/>
    <property type="molecule type" value="Genomic_DNA"/>
</dbReference>
<feature type="compositionally biased region" description="Basic and acidic residues" evidence="1">
    <location>
        <begin position="239"/>
        <end position="248"/>
    </location>
</feature>
<feature type="region of interest" description="Disordered" evidence="1">
    <location>
        <begin position="151"/>
        <end position="263"/>
    </location>
</feature>
<dbReference type="AlphaFoldDB" id="A0A9P5GWG1"/>
<reference evidence="2" key="1">
    <citation type="submission" date="2020-03" db="EMBL/GenBank/DDBJ databases">
        <title>Draft Genome Sequence of Cylindrodendrum hubeiense.</title>
        <authorList>
            <person name="Buettner E."/>
            <person name="Kellner H."/>
        </authorList>
    </citation>
    <scope>NUCLEOTIDE SEQUENCE</scope>
    <source>
        <strain evidence="2">IHI 201604</strain>
    </source>
</reference>
<name>A0A9P5GWG1_9HYPO</name>
<gene>
    <name evidence="2" type="ORF">G7Z17_g11822</name>
</gene>
<dbReference type="Proteomes" id="UP000722485">
    <property type="component" value="Unassembled WGS sequence"/>
</dbReference>
<evidence type="ECO:0000256" key="1">
    <source>
        <dbReference type="SAM" id="MobiDB-lite"/>
    </source>
</evidence>
<sequence>MTERRVTKDILKTEVKDIPPKTYVDFAPPGDSGKKFHLSPGDVDPTNVGSRREHMRAYYKYMFPKGGEATLNMMREESVKSACVSLNNSKFKAVGKLAFEFLVDRILWAFWSQGHSTPDWPWAKYRPNYNDMSVGRSPVYHEWLMAKNAAESNKPAAETGGSSDSAPKGKTQVTAPDAPSDAASEATEAKATPDPSSSSEATVAESKTQKPVSKSWADNEPASEPVSESLSGPLSKLVLEPKKTKEPAAEQGLTRAPVAKPAEAKVERLSSSMWAPKAKKEPGLKPVAAPVARPAVKSQGPYRKPPIPNEGHREQVWVAIFGDESYLSPVCGPFEVLFPRSLPFESFVVGPDGAHLKRINEELIPGQLVITWGNSVPHIVDWEVPNREEHQEKPWPERLIVGFSPSMSAAAIALKPNQRMLQDVWEDLCCWAFAAWGARPVALHSFLANRNRENMAYRFEQRSVGLDGPLQKAYEQAQENGFHSRKCIETHIALSDAAYPVICGILEQSQEDVLLETLEAWVFAQGNSQARQRVGLVEAIWVSKAQVGQVGLIKSWVQSLYMKM</sequence>
<keyword evidence="3" id="KW-1185">Reference proteome</keyword>
<dbReference type="OrthoDB" id="5093989at2759"/>
<organism evidence="2 3">
    <name type="scientific">Cylindrodendrum hubeiense</name>
    <dbReference type="NCBI Taxonomy" id="595255"/>
    <lineage>
        <taxon>Eukaryota</taxon>
        <taxon>Fungi</taxon>
        <taxon>Dikarya</taxon>
        <taxon>Ascomycota</taxon>
        <taxon>Pezizomycotina</taxon>
        <taxon>Sordariomycetes</taxon>
        <taxon>Hypocreomycetidae</taxon>
        <taxon>Hypocreales</taxon>
        <taxon>Nectriaceae</taxon>
        <taxon>Cylindrodendrum</taxon>
    </lineage>
</organism>
<comment type="caution">
    <text evidence="2">The sequence shown here is derived from an EMBL/GenBank/DDBJ whole genome shotgun (WGS) entry which is preliminary data.</text>
</comment>
<evidence type="ECO:0000313" key="2">
    <source>
        <dbReference type="EMBL" id="KAF7541998.1"/>
    </source>
</evidence>
<protein>
    <submittedName>
        <fullName evidence="2">Uncharacterized protein</fullName>
    </submittedName>
</protein>
<proteinExistence type="predicted"/>
<feature type="compositionally biased region" description="Polar residues" evidence="1">
    <location>
        <begin position="194"/>
        <end position="212"/>
    </location>
</feature>